<proteinExistence type="predicted"/>
<evidence type="ECO:0000256" key="3">
    <source>
        <dbReference type="ARBA" id="ARBA00023157"/>
    </source>
</evidence>
<dbReference type="InterPro" id="IPR013766">
    <property type="entry name" value="Thioredoxin_domain"/>
</dbReference>
<dbReference type="Pfam" id="PF00085">
    <property type="entry name" value="Thioredoxin"/>
    <property type="match status" value="1"/>
</dbReference>
<keyword evidence="4" id="KW-0676">Redox-active center</keyword>
<keyword evidence="2" id="KW-0201">Cytochrome c-type biogenesis</keyword>
<feature type="transmembrane region" description="Helical" evidence="5">
    <location>
        <begin position="59"/>
        <end position="79"/>
    </location>
</feature>
<comment type="caution">
    <text evidence="7">The sequence shown here is derived from an EMBL/GenBank/DDBJ whole genome shotgun (WGS) entry which is preliminary data.</text>
</comment>
<gene>
    <name evidence="7" type="ORF">H9X54_007655</name>
</gene>
<sequence>MILEKTYSKIVFILLLVIYYYFNFLGRSFGIFFNFIATGILNFFLVYFLIRINPFKKIGLILLFFPFATLFLTFIYGLVNNLGMPGITNILIYAIALVFVFVVHKSNKKNKLIFSSLYLVIFIILAINHSNILNYYNYNYVEKNFSIVNIDMPSIQKKDFNGKIYEVEKNKIQVIDLWSNSCGQCISQFPKFEKLKNHYKGDEAIEFYALNIIEKPDDQVRAKKFLKGYTFNNYFTDSTVFKKLRFSAVPYYVVVGKDNKIKYFGSLNTDKLETYNNMYDIIENEKK</sequence>
<keyword evidence="8" id="KW-1185">Reference proteome</keyword>
<keyword evidence="5" id="KW-1133">Transmembrane helix</keyword>
<comment type="subcellular location">
    <subcellularLocation>
        <location evidence="1">Cell envelope</location>
    </subcellularLocation>
</comment>
<keyword evidence="5" id="KW-0812">Transmembrane</keyword>
<dbReference type="PANTHER" id="PTHR42852">
    <property type="entry name" value="THIOL:DISULFIDE INTERCHANGE PROTEIN DSBE"/>
    <property type="match status" value="1"/>
</dbReference>
<dbReference type="InterPro" id="IPR050553">
    <property type="entry name" value="Thioredoxin_ResA/DsbE_sf"/>
</dbReference>
<feature type="domain" description="Thioredoxin" evidence="6">
    <location>
        <begin position="146"/>
        <end position="287"/>
    </location>
</feature>
<feature type="transmembrane region" description="Helical" evidence="5">
    <location>
        <begin position="31"/>
        <end position="50"/>
    </location>
</feature>
<dbReference type="Proteomes" id="UP000759529">
    <property type="component" value="Unassembled WGS sequence"/>
</dbReference>
<dbReference type="RefSeq" id="WP_187656384.1">
    <property type="nucleotide sequence ID" value="NZ_JACSOD020000470.1"/>
</dbReference>
<reference evidence="7 8" key="1">
    <citation type="submission" date="2021-02" db="EMBL/GenBank/DDBJ databases">
        <authorList>
            <person name="Jung H.S."/>
            <person name="Chun B.H."/>
            <person name="Jeon C.O."/>
        </authorList>
    </citation>
    <scope>NUCLEOTIDE SEQUENCE [LARGE SCALE GENOMIC DNA]</scope>
    <source>
        <strain evidence="7 8">LMG 25203</strain>
    </source>
</reference>
<protein>
    <recommendedName>
        <fullName evidence="6">Thioredoxin domain-containing protein</fullName>
    </recommendedName>
</protein>
<dbReference type="PROSITE" id="PS51352">
    <property type="entry name" value="THIOREDOXIN_2"/>
    <property type="match status" value="1"/>
</dbReference>
<feature type="transmembrane region" description="Helical" evidence="5">
    <location>
        <begin position="116"/>
        <end position="136"/>
    </location>
</feature>
<evidence type="ECO:0000259" key="6">
    <source>
        <dbReference type="PROSITE" id="PS51352"/>
    </source>
</evidence>
<dbReference type="EMBL" id="JACSOD020000470">
    <property type="protein sequence ID" value="MBM6499174.1"/>
    <property type="molecule type" value="Genomic_DNA"/>
</dbReference>
<dbReference type="Gene3D" id="3.40.30.10">
    <property type="entry name" value="Glutaredoxin"/>
    <property type="match status" value="1"/>
</dbReference>
<evidence type="ECO:0000256" key="1">
    <source>
        <dbReference type="ARBA" id="ARBA00004196"/>
    </source>
</evidence>
<evidence type="ECO:0000256" key="4">
    <source>
        <dbReference type="ARBA" id="ARBA00023284"/>
    </source>
</evidence>
<keyword evidence="3" id="KW-1015">Disulfide bond</keyword>
<dbReference type="SUPFAM" id="SSF52833">
    <property type="entry name" value="Thioredoxin-like"/>
    <property type="match status" value="1"/>
</dbReference>
<keyword evidence="5" id="KW-0472">Membrane</keyword>
<evidence type="ECO:0000256" key="2">
    <source>
        <dbReference type="ARBA" id="ARBA00022748"/>
    </source>
</evidence>
<feature type="transmembrane region" description="Helical" evidence="5">
    <location>
        <begin position="7"/>
        <end position="25"/>
    </location>
</feature>
<accession>A0ABS2CW32</accession>
<dbReference type="PANTHER" id="PTHR42852:SF6">
    <property type="entry name" value="THIOL:DISULFIDE INTERCHANGE PROTEIN DSBE"/>
    <property type="match status" value="1"/>
</dbReference>
<organism evidence="7 8">
    <name type="scientific">Flavobacterium macrobrachii</name>
    <dbReference type="NCBI Taxonomy" id="591204"/>
    <lineage>
        <taxon>Bacteria</taxon>
        <taxon>Pseudomonadati</taxon>
        <taxon>Bacteroidota</taxon>
        <taxon>Flavobacteriia</taxon>
        <taxon>Flavobacteriales</taxon>
        <taxon>Flavobacteriaceae</taxon>
        <taxon>Flavobacterium</taxon>
    </lineage>
</organism>
<dbReference type="InterPro" id="IPR036249">
    <property type="entry name" value="Thioredoxin-like_sf"/>
</dbReference>
<name>A0ABS2CW32_9FLAO</name>
<feature type="transmembrane region" description="Helical" evidence="5">
    <location>
        <begin position="85"/>
        <end position="104"/>
    </location>
</feature>
<evidence type="ECO:0000313" key="8">
    <source>
        <dbReference type="Proteomes" id="UP000759529"/>
    </source>
</evidence>
<evidence type="ECO:0000256" key="5">
    <source>
        <dbReference type="SAM" id="Phobius"/>
    </source>
</evidence>
<dbReference type="CDD" id="cd02966">
    <property type="entry name" value="TlpA_like_family"/>
    <property type="match status" value="1"/>
</dbReference>
<evidence type="ECO:0000313" key="7">
    <source>
        <dbReference type="EMBL" id="MBM6499174.1"/>
    </source>
</evidence>